<dbReference type="PANTHER" id="PTHR12558">
    <property type="entry name" value="CELL DIVISION CYCLE 16,23,27"/>
    <property type="match status" value="1"/>
</dbReference>
<dbReference type="InterPro" id="IPR011990">
    <property type="entry name" value="TPR-like_helical_dom_sf"/>
</dbReference>
<dbReference type="Pfam" id="PF14559">
    <property type="entry name" value="TPR_19"/>
    <property type="match status" value="2"/>
</dbReference>
<gene>
    <name evidence="2" type="ORF">DZC52_05455</name>
</gene>
<dbReference type="InterPro" id="IPR019734">
    <property type="entry name" value="TPR_rpt"/>
</dbReference>
<dbReference type="Gene3D" id="1.25.40.10">
    <property type="entry name" value="Tetratricopeptide repeat domain"/>
    <property type="match status" value="2"/>
</dbReference>
<dbReference type="AlphaFoldDB" id="A0A3E1KAD2"/>
<keyword evidence="3" id="KW-1185">Reference proteome</keyword>
<organism evidence="2 3">
    <name type="scientific">Wenzhouxiangella sediminis</name>
    <dbReference type="NCBI Taxonomy" id="1792836"/>
    <lineage>
        <taxon>Bacteria</taxon>
        <taxon>Pseudomonadati</taxon>
        <taxon>Pseudomonadota</taxon>
        <taxon>Gammaproteobacteria</taxon>
        <taxon>Chromatiales</taxon>
        <taxon>Wenzhouxiangellaceae</taxon>
        <taxon>Wenzhouxiangella</taxon>
    </lineage>
</organism>
<dbReference type="SUPFAM" id="SSF48452">
    <property type="entry name" value="TPR-like"/>
    <property type="match status" value="2"/>
</dbReference>
<dbReference type="Pfam" id="PF13432">
    <property type="entry name" value="TPR_16"/>
    <property type="match status" value="2"/>
</dbReference>
<reference evidence="2 3" key="1">
    <citation type="submission" date="2018-08" db="EMBL/GenBank/DDBJ databases">
        <title>Wenzhouxiangella salilacus sp. nov., a novel bacterium isolated from a saline lake in Xinjiang Province, China.</title>
        <authorList>
            <person name="Han S."/>
        </authorList>
    </citation>
    <scope>NUCLEOTIDE SEQUENCE [LARGE SCALE GENOMIC DNA]</scope>
    <source>
        <strain evidence="2 3">XDB06</strain>
    </source>
</reference>
<evidence type="ECO:0000313" key="2">
    <source>
        <dbReference type="EMBL" id="RFF31263.1"/>
    </source>
</evidence>
<sequence length="592" mass="65871">MGTLFFYNRCSLRPLLTLQAASLLESIPSTRRLRHATPGIWRDVVLATRLALVVILLMMGASCTEPQQGSRSAFDVEQPPRFEELEPAIKDQYARLREELDRLHSAGAPEAARGKAWGEMGRWFHIYRYPDSAMLAYGQAARLDPREPRWPYYRGMLAVEAGRLDQAADSFRAAAELAPRSSATRVRLADLWLEQRESGTAEAMFEAALEIDPRNLSAGVGLARIHLQRQQPKAAIERLTPLLGRNDRGDGHIHYLLGQAYRMLGRVEEARTHLAQVAGQEMPPLPVASVDPWLDELLAINLSSNHLTRLGQRAYRQGNYQLSAHHSGRAARLNPDNAELRANYAAALLALGRTIAARRQIEATLRQAPDLARAHLILGGIEQKEGNWLEAENALLHALELDPGMSDARKQLGRLYQRTGQLDKAVESYSGLRTRFSESGQVRFWHAALLTAAGRHREALAALEEDLEIASGNTRLELLRIRLLAAANDPGLRDPRRAEQLLSALSQDSAHVFYAETAAMVAAANAQPQRAVNWERRALAALEALQIAPATQIARRRLVLYSENRITPSPWEREEVLVVKPAPPLPSPQSSR</sequence>
<evidence type="ECO:0000256" key="1">
    <source>
        <dbReference type="PROSITE-ProRule" id="PRU00339"/>
    </source>
</evidence>
<dbReference type="OrthoDB" id="5959200at2"/>
<dbReference type="PANTHER" id="PTHR12558:SF13">
    <property type="entry name" value="CELL DIVISION CYCLE PROTEIN 27 HOMOLOG"/>
    <property type="match status" value="1"/>
</dbReference>
<comment type="caution">
    <text evidence="2">The sequence shown here is derived from an EMBL/GenBank/DDBJ whole genome shotgun (WGS) entry which is preliminary data.</text>
</comment>
<proteinExistence type="predicted"/>
<dbReference type="PROSITE" id="PS50005">
    <property type="entry name" value="TPR"/>
    <property type="match status" value="3"/>
</dbReference>
<dbReference type="Proteomes" id="UP000260351">
    <property type="component" value="Unassembled WGS sequence"/>
</dbReference>
<feature type="repeat" description="TPR" evidence="1">
    <location>
        <begin position="372"/>
        <end position="405"/>
    </location>
</feature>
<name>A0A3E1KAD2_9GAMM</name>
<protein>
    <submittedName>
        <fullName evidence="2">Uncharacterized protein</fullName>
    </submittedName>
</protein>
<dbReference type="SMART" id="SM00028">
    <property type="entry name" value="TPR"/>
    <property type="match status" value="8"/>
</dbReference>
<evidence type="ECO:0000313" key="3">
    <source>
        <dbReference type="Proteomes" id="UP000260351"/>
    </source>
</evidence>
<keyword evidence="1" id="KW-0802">TPR repeat</keyword>
<feature type="repeat" description="TPR" evidence="1">
    <location>
        <begin position="148"/>
        <end position="181"/>
    </location>
</feature>
<accession>A0A3E1KAD2</accession>
<feature type="repeat" description="TPR" evidence="1">
    <location>
        <begin position="182"/>
        <end position="215"/>
    </location>
</feature>
<dbReference type="EMBL" id="QUZK01000022">
    <property type="protein sequence ID" value="RFF31263.1"/>
    <property type="molecule type" value="Genomic_DNA"/>
</dbReference>